<dbReference type="InterPro" id="IPR038584">
    <property type="entry name" value="Ribosomal_bL33_sf"/>
</dbReference>
<dbReference type="HAMAP" id="MF_00294">
    <property type="entry name" value="Ribosomal_bL33"/>
    <property type="match status" value="1"/>
</dbReference>
<dbReference type="SUPFAM" id="SSF57829">
    <property type="entry name" value="Zn-binding ribosomal proteins"/>
    <property type="match status" value="1"/>
</dbReference>
<dbReference type="Gene3D" id="2.20.28.120">
    <property type="entry name" value="Ribosomal protein L33"/>
    <property type="match status" value="1"/>
</dbReference>
<dbReference type="NCBIfam" id="NF001764">
    <property type="entry name" value="PRK00504.1"/>
    <property type="match status" value="1"/>
</dbReference>
<evidence type="ECO:0000256" key="5">
    <source>
        <dbReference type="HAMAP-Rule" id="MF_00294"/>
    </source>
</evidence>
<proteinExistence type="inferred from homology"/>
<accession>A0A399FV89</accession>
<evidence type="ECO:0000256" key="3">
    <source>
        <dbReference type="ARBA" id="ARBA00023274"/>
    </source>
</evidence>
<gene>
    <name evidence="5 6" type="primary">rpmG</name>
    <name evidence="6" type="ORF">B9J77_03270</name>
</gene>
<dbReference type="InterPro" id="IPR011332">
    <property type="entry name" value="Ribosomal_zn-bd"/>
</dbReference>
<dbReference type="GO" id="GO:0003735">
    <property type="term" value="F:structural constituent of ribosome"/>
    <property type="evidence" value="ECO:0007669"/>
    <property type="project" value="InterPro"/>
</dbReference>
<organism evidence="6 7">
    <name type="scientific">candidate division NPL-UPA2 bacterium Unc8</name>
    <dbReference type="NCBI Taxonomy" id="1980939"/>
    <lineage>
        <taxon>Bacteria</taxon>
    </lineage>
</organism>
<dbReference type="NCBIfam" id="NF001860">
    <property type="entry name" value="PRK00595.1"/>
    <property type="match status" value="1"/>
</dbReference>
<dbReference type="Pfam" id="PF00471">
    <property type="entry name" value="Ribosomal_L33"/>
    <property type="match status" value="1"/>
</dbReference>
<dbReference type="GO" id="GO:0005737">
    <property type="term" value="C:cytoplasm"/>
    <property type="evidence" value="ECO:0007669"/>
    <property type="project" value="UniProtKB-ARBA"/>
</dbReference>
<dbReference type="EMBL" id="NDHY01000005">
    <property type="protein sequence ID" value="RII00315.1"/>
    <property type="molecule type" value="Genomic_DNA"/>
</dbReference>
<comment type="caution">
    <text evidence="6">The sequence shown here is derived from an EMBL/GenBank/DDBJ whole genome shotgun (WGS) entry which is preliminary data.</text>
</comment>
<reference evidence="6 7" key="1">
    <citation type="submission" date="2018-08" db="EMBL/GenBank/DDBJ databases">
        <title>Draft genome of candidate division NPL-UPA2 bacterium Unc8 that adapted to ultra-basic serpentinizing groundwater.</title>
        <authorList>
            <person name="Ishii S."/>
            <person name="Suzuki S."/>
            <person name="Nealson K.H."/>
        </authorList>
    </citation>
    <scope>NUCLEOTIDE SEQUENCE [LARGE SCALE GENOMIC DNA]</scope>
    <source>
        <strain evidence="6">Unc8</strain>
    </source>
</reference>
<dbReference type="GO" id="GO:1990904">
    <property type="term" value="C:ribonucleoprotein complex"/>
    <property type="evidence" value="ECO:0007669"/>
    <property type="project" value="UniProtKB-KW"/>
</dbReference>
<dbReference type="AlphaFoldDB" id="A0A399FV89"/>
<name>A0A399FV89_UNCN2</name>
<dbReference type="Proteomes" id="UP000266287">
    <property type="component" value="Unassembled WGS sequence"/>
</dbReference>
<dbReference type="GO" id="GO:0005840">
    <property type="term" value="C:ribosome"/>
    <property type="evidence" value="ECO:0007669"/>
    <property type="project" value="UniProtKB-KW"/>
</dbReference>
<keyword evidence="3 5" id="KW-0687">Ribonucleoprotein</keyword>
<comment type="similarity">
    <text evidence="1 5">Belongs to the bacterial ribosomal protein bL33 family.</text>
</comment>
<dbReference type="PANTHER" id="PTHR43168">
    <property type="entry name" value="50S RIBOSOMAL PROTEIN L33, CHLOROPLASTIC"/>
    <property type="match status" value="1"/>
</dbReference>
<dbReference type="GO" id="GO:0006412">
    <property type="term" value="P:translation"/>
    <property type="evidence" value="ECO:0007669"/>
    <property type="project" value="UniProtKB-UniRule"/>
</dbReference>
<evidence type="ECO:0000256" key="4">
    <source>
        <dbReference type="ARBA" id="ARBA00035176"/>
    </source>
</evidence>
<protein>
    <recommendedName>
        <fullName evidence="4 5">Large ribosomal subunit protein bL33</fullName>
    </recommendedName>
</protein>
<dbReference type="PANTHER" id="PTHR43168:SF2">
    <property type="entry name" value="LARGE RIBOSOMAL SUBUNIT PROTEIN BL33C"/>
    <property type="match status" value="1"/>
</dbReference>
<evidence type="ECO:0000256" key="1">
    <source>
        <dbReference type="ARBA" id="ARBA00007596"/>
    </source>
</evidence>
<evidence type="ECO:0000256" key="2">
    <source>
        <dbReference type="ARBA" id="ARBA00022980"/>
    </source>
</evidence>
<dbReference type="NCBIfam" id="TIGR01023">
    <property type="entry name" value="rpmG_bact"/>
    <property type="match status" value="1"/>
</dbReference>
<dbReference type="InterPro" id="IPR001705">
    <property type="entry name" value="Ribosomal_bL33"/>
</dbReference>
<keyword evidence="2 5" id="KW-0689">Ribosomal protein</keyword>
<sequence length="49" mass="5961">MQEIAILACVECRRRNYSVGKRKKQNPGRLELRKYCRFCRKHVVHKETK</sequence>
<evidence type="ECO:0000313" key="6">
    <source>
        <dbReference type="EMBL" id="RII00315.1"/>
    </source>
</evidence>
<evidence type="ECO:0000313" key="7">
    <source>
        <dbReference type="Proteomes" id="UP000266287"/>
    </source>
</evidence>